<sequence>MARTRPGPNFGAIAERVARQPTPTHSGMITMTLLDFLLALLGDSPEDLALQQDFADNPVATLQALDLGDLTAEDVHDALVLVQDNQTVEFGDTDYNTGGNTIVGGPVPAFAHHEAAPEGHSAVEYIQTYVTHTEVQDGDTVLGSPVQQVIDAGDDVNQVITTTTTAASGAGAVAAQGDIEDSQVVTGSGNVFGSGNVIGDDNTTAFGDGDATSADVHGVSVSGGGAFSVTGPATGDYDVTDSGNTTTVTDTTTTEISDSGNTDVDSSYSYSQDDHSETNTNVGNEVHDGSHNTSDLEINV</sequence>
<protein>
    <submittedName>
        <fullName evidence="2">Uncharacterized protein</fullName>
    </submittedName>
</protein>
<evidence type="ECO:0000313" key="2">
    <source>
        <dbReference type="EMBL" id="SDF47905.1"/>
    </source>
</evidence>
<feature type="compositionally biased region" description="Polar residues" evidence="1">
    <location>
        <begin position="291"/>
        <end position="300"/>
    </location>
</feature>
<feature type="region of interest" description="Disordered" evidence="1">
    <location>
        <begin position="232"/>
        <end position="300"/>
    </location>
</feature>
<evidence type="ECO:0000313" key="3">
    <source>
        <dbReference type="Proteomes" id="UP000198967"/>
    </source>
</evidence>
<gene>
    <name evidence="2" type="ORF">SAMN05216377_10562</name>
</gene>
<evidence type="ECO:0000256" key="1">
    <source>
        <dbReference type="SAM" id="MobiDB-lite"/>
    </source>
</evidence>
<proteinExistence type="predicted"/>
<dbReference type="Proteomes" id="UP000198967">
    <property type="component" value="Unassembled WGS sequence"/>
</dbReference>
<dbReference type="STRING" id="366584.SAMN05216377_10562"/>
<reference evidence="2 3" key="1">
    <citation type="submission" date="2016-10" db="EMBL/GenBank/DDBJ databases">
        <authorList>
            <person name="de Groot N.N."/>
        </authorList>
    </citation>
    <scope>NUCLEOTIDE SEQUENCE [LARGE SCALE GENOMIC DNA]</scope>
    <source>
        <strain evidence="2 3">CGMCC 4.3143</strain>
    </source>
</reference>
<name>A0A1G7LEL4_PSEOR</name>
<feature type="compositionally biased region" description="Low complexity" evidence="1">
    <location>
        <begin position="240"/>
        <end position="254"/>
    </location>
</feature>
<accession>A0A1G7LEL4</accession>
<dbReference type="EMBL" id="FNBE01000005">
    <property type="protein sequence ID" value="SDF47905.1"/>
    <property type="molecule type" value="Genomic_DNA"/>
</dbReference>
<organism evidence="2 3">
    <name type="scientific">Pseudonocardia oroxyli</name>
    <dbReference type="NCBI Taxonomy" id="366584"/>
    <lineage>
        <taxon>Bacteria</taxon>
        <taxon>Bacillati</taxon>
        <taxon>Actinomycetota</taxon>
        <taxon>Actinomycetes</taxon>
        <taxon>Pseudonocardiales</taxon>
        <taxon>Pseudonocardiaceae</taxon>
        <taxon>Pseudonocardia</taxon>
    </lineage>
</organism>
<dbReference type="AlphaFoldDB" id="A0A1G7LEL4"/>
<keyword evidence="3" id="KW-1185">Reference proteome</keyword>